<dbReference type="RefSeq" id="WP_345724854.1">
    <property type="nucleotide sequence ID" value="NZ_BAABRU010000041.1"/>
</dbReference>
<keyword evidence="2" id="KW-1185">Reference proteome</keyword>
<name>A0ABP9X7E1_9CHLR</name>
<protein>
    <recommendedName>
        <fullName evidence="3">ELMO domain-containing protein</fullName>
    </recommendedName>
</protein>
<sequence>MPSPLFFEVSRQTYTQVTGLFDFLWPTAAAMWNLRWQVDSFLRSYPNATNHELENRFVLGSGIHGSNLRRACITHTWDEQQHEFAKFLLINIFAIYESWIKAVLEELGSFTKTNEKSLQFPLRLIRMGSRLAFGE</sequence>
<accession>A0ABP9X7E1</accession>
<evidence type="ECO:0000313" key="2">
    <source>
        <dbReference type="Proteomes" id="UP001428290"/>
    </source>
</evidence>
<gene>
    <name evidence="1" type="ORF">Hgul01_05114</name>
</gene>
<reference evidence="1 2" key="1">
    <citation type="submission" date="2024-02" db="EMBL/GenBank/DDBJ databases">
        <title>Herpetosiphon gulosus NBRC 112829.</title>
        <authorList>
            <person name="Ichikawa N."/>
            <person name="Katano-Makiyama Y."/>
            <person name="Hidaka K."/>
        </authorList>
    </citation>
    <scope>NUCLEOTIDE SEQUENCE [LARGE SCALE GENOMIC DNA]</scope>
    <source>
        <strain evidence="1 2">NBRC 112829</strain>
    </source>
</reference>
<dbReference type="Proteomes" id="UP001428290">
    <property type="component" value="Unassembled WGS sequence"/>
</dbReference>
<proteinExistence type="predicted"/>
<dbReference type="EMBL" id="BAABRU010000041">
    <property type="protein sequence ID" value="GAA5531289.1"/>
    <property type="molecule type" value="Genomic_DNA"/>
</dbReference>
<evidence type="ECO:0008006" key="3">
    <source>
        <dbReference type="Google" id="ProtNLM"/>
    </source>
</evidence>
<evidence type="ECO:0000313" key="1">
    <source>
        <dbReference type="EMBL" id="GAA5531289.1"/>
    </source>
</evidence>
<comment type="caution">
    <text evidence="1">The sequence shown here is derived from an EMBL/GenBank/DDBJ whole genome shotgun (WGS) entry which is preliminary data.</text>
</comment>
<organism evidence="1 2">
    <name type="scientific">Herpetosiphon gulosus</name>
    <dbReference type="NCBI Taxonomy" id="1973496"/>
    <lineage>
        <taxon>Bacteria</taxon>
        <taxon>Bacillati</taxon>
        <taxon>Chloroflexota</taxon>
        <taxon>Chloroflexia</taxon>
        <taxon>Herpetosiphonales</taxon>
        <taxon>Herpetosiphonaceae</taxon>
        <taxon>Herpetosiphon</taxon>
    </lineage>
</organism>